<accession>A0A0V7ZWB6</accession>
<evidence type="ECO:0000256" key="1">
    <source>
        <dbReference type="SAM" id="Phobius"/>
    </source>
</evidence>
<organism evidence="3 4">
    <name type="scientific">Mastigocoleus testarum BC008</name>
    <dbReference type="NCBI Taxonomy" id="371196"/>
    <lineage>
        <taxon>Bacteria</taxon>
        <taxon>Bacillati</taxon>
        <taxon>Cyanobacteriota</taxon>
        <taxon>Cyanophyceae</taxon>
        <taxon>Nostocales</taxon>
        <taxon>Hapalosiphonaceae</taxon>
        <taxon>Mastigocoleus</taxon>
    </lineage>
</organism>
<name>A0A0V7ZWB6_9CYAN</name>
<evidence type="ECO:0000313" key="3">
    <source>
        <dbReference type="EMBL" id="KST68689.1"/>
    </source>
</evidence>
<evidence type="ECO:0000313" key="2">
    <source>
        <dbReference type="EMBL" id="KST68675.1"/>
    </source>
</evidence>
<dbReference type="Proteomes" id="UP000053372">
    <property type="component" value="Unassembled WGS sequence"/>
</dbReference>
<proteinExistence type="predicted"/>
<keyword evidence="1" id="KW-0812">Transmembrane</keyword>
<keyword evidence="1" id="KW-0472">Membrane</keyword>
<dbReference type="EMBL" id="LMTZ01000053">
    <property type="protein sequence ID" value="KST68675.1"/>
    <property type="molecule type" value="Genomic_DNA"/>
</dbReference>
<feature type="transmembrane region" description="Helical" evidence="1">
    <location>
        <begin position="39"/>
        <end position="60"/>
    </location>
</feature>
<reference evidence="3 4" key="1">
    <citation type="journal article" date="2015" name="Genome Announc.">
        <title>Draft Genome of the Euendolithic (true boring) Cyanobacterium Mastigocoleus testarum strain BC008.</title>
        <authorList>
            <person name="Guida B.S."/>
            <person name="Garcia-Pichel F."/>
        </authorList>
    </citation>
    <scope>NUCLEOTIDE SEQUENCE [LARGE SCALE GENOMIC DNA]</scope>
    <source>
        <strain evidence="3 4">BC008</strain>
    </source>
</reference>
<protein>
    <submittedName>
        <fullName evidence="3">Uncharacterized protein</fullName>
    </submittedName>
</protein>
<keyword evidence="4" id="KW-1185">Reference proteome</keyword>
<keyword evidence="1" id="KW-1133">Transmembrane helix</keyword>
<gene>
    <name evidence="2" type="ORF">BC008_01590</name>
    <name evidence="3" type="ORF">BC008_01665</name>
</gene>
<feature type="transmembrane region" description="Helical" evidence="1">
    <location>
        <begin position="9"/>
        <end position="27"/>
    </location>
</feature>
<evidence type="ECO:0000313" key="4">
    <source>
        <dbReference type="Proteomes" id="UP000053372"/>
    </source>
</evidence>
<dbReference type="OrthoDB" id="515719at2"/>
<dbReference type="RefSeq" id="WP_058183460.1">
    <property type="nucleotide sequence ID" value="NZ_LMTZ01000052.1"/>
</dbReference>
<sequence>MGILTPKSGLLLLGSCITAIAGVGSIFELSSGEPDYGVQVTSIILGLSIPLTALFFIAAVRDARANIK</sequence>
<dbReference type="EMBL" id="LMTZ01000052">
    <property type="protein sequence ID" value="KST68689.1"/>
    <property type="molecule type" value="Genomic_DNA"/>
</dbReference>
<comment type="caution">
    <text evidence="3">The sequence shown here is derived from an EMBL/GenBank/DDBJ whole genome shotgun (WGS) entry which is preliminary data.</text>
</comment>
<dbReference type="AlphaFoldDB" id="A0A0V7ZWB6"/>